<dbReference type="KEGG" id="run:DR864_28165"/>
<keyword evidence="4" id="KW-1185">Reference proteome</keyword>
<organism evidence="2 4">
    <name type="scientific">Runella rosea</name>
    <dbReference type="NCBI Taxonomy" id="2259595"/>
    <lineage>
        <taxon>Bacteria</taxon>
        <taxon>Pseudomonadati</taxon>
        <taxon>Bacteroidota</taxon>
        <taxon>Cytophagia</taxon>
        <taxon>Cytophagales</taxon>
        <taxon>Spirosomataceae</taxon>
        <taxon>Runella</taxon>
    </lineage>
</organism>
<protein>
    <submittedName>
        <fullName evidence="2">Uncharacterized protein</fullName>
    </submittedName>
</protein>
<evidence type="ECO:0000313" key="4">
    <source>
        <dbReference type="Proteomes" id="UP000251993"/>
    </source>
</evidence>
<dbReference type="KEGG" id="run:DR864_00295"/>
<gene>
    <name evidence="2" type="ORF">DR864_00295</name>
    <name evidence="3" type="ORF">DR864_28165</name>
</gene>
<reference evidence="2 4" key="1">
    <citation type="submission" date="2018-07" db="EMBL/GenBank/DDBJ databases">
        <title>Genome sequencing of Runella.</title>
        <authorList>
            <person name="Baek M.-G."/>
            <person name="Yi H."/>
        </authorList>
    </citation>
    <scope>NUCLEOTIDE SEQUENCE [LARGE SCALE GENOMIC DNA]</scope>
    <source>
        <strain evidence="2 4">HYN0085</strain>
    </source>
</reference>
<keyword evidence="1" id="KW-1133">Transmembrane helix</keyword>
<dbReference type="EMBL" id="CP030850">
    <property type="protein sequence ID" value="AXE21340.1"/>
    <property type="molecule type" value="Genomic_DNA"/>
</dbReference>
<evidence type="ECO:0000313" key="3">
    <source>
        <dbReference type="EMBL" id="AXE21340.1"/>
    </source>
</evidence>
<keyword evidence="1" id="KW-0812">Transmembrane</keyword>
<evidence type="ECO:0000313" key="2">
    <source>
        <dbReference type="EMBL" id="AXE16272.1"/>
    </source>
</evidence>
<sequence>MAKNAVMSAAFFMLLPKFYVLNMKILEKFRKIFSAKMGVYPAIIRIAHGFASILLPVPFKSL</sequence>
<proteinExistence type="predicted"/>
<feature type="transmembrane region" description="Helical" evidence="1">
    <location>
        <begin position="38"/>
        <end position="59"/>
    </location>
</feature>
<name>A0A344TCA1_9BACT</name>
<dbReference type="Proteomes" id="UP000251993">
    <property type="component" value="Chromosome"/>
</dbReference>
<accession>A0A344TCA1</accession>
<feature type="transmembrane region" description="Helical" evidence="1">
    <location>
        <begin position="6"/>
        <end position="26"/>
    </location>
</feature>
<keyword evidence="1" id="KW-0472">Membrane</keyword>
<dbReference type="EMBL" id="CP030850">
    <property type="protein sequence ID" value="AXE16272.1"/>
    <property type="molecule type" value="Genomic_DNA"/>
</dbReference>
<evidence type="ECO:0000256" key="1">
    <source>
        <dbReference type="SAM" id="Phobius"/>
    </source>
</evidence>
<dbReference type="AlphaFoldDB" id="A0A344TCA1"/>